<proteinExistence type="predicted"/>
<protein>
    <submittedName>
        <fullName evidence="1">Uncharacterized protein</fullName>
    </submittedName>
</protein>
<dbReference type="Proteomes" id="UP001056120">
    <property type="component" value="Linkage Group LG26"/>
</dbReference>
<evidence type="ECO:0000313" key="2">
    <source>
        <dbReference type="Proteomes" id="UP001056120"/>
    </source>
</evidence>
<accession>A0ACB8Z9J4</accession>
<keyword evidence="2" id="KW-1185">Reference proteome</keyword>
<name>A0ACB8Z9J4_9ASTR</name>
<reference evidence="1 2" key="2">
    <citation type="journal article" date="2022" name="Mol. Ecol. Resour.">
        <title>The genomes of chicory, endive, great burdock and yacon provide insights into Asteraceae paleo-polyploidization history and plant inulin production.</title>
        <authorList>
            <person name="Fan W."/>
            <person name="Wang S."/>
            <person name="Wang H."/>
            <person name="Wang A."/>
            <person name="Jiang F."/>
            <person name="Liu H."/>
            <person name="Zhao H."/>
            <person name="Xu D."/>
            <person name="Zhang Y."/>
        </authorList>
    </citation>
    <scope>NUCLEOTIDE SEQUENCE [LARGE SCALE GENOMIC DNA]</scope>
    <source>
        <strain evidence="2">cv. Yunnan</strain>
        <tissue evidence="1">Leaves</tissue>
    </source>
</reference>
<reference evidence="2" key="1">
    <citation type="journal article" date="2022" name="Mol. Ecol. Resour.">
        <title>The genomes of chicory, endive, great burdock and yacon provide insights into Asteraceae palaeo-polyploidization history and plant inulin production.</title>
        <authorList>
            <person name="Fan W."/>
            <person name="Wang S."/>
            <person name="Wang H."/>
            <person name="Wang A."/>
            <person name="Jiang F."/>
            <person name="Liu H."/>
            <person name="Zhao H."/>
            <person name="Xu D."/>
            <person name="Zhang Y."/>
        </authorList>
    </citation>
    <scope>NUCLEOTIDE SEQUENCE [LARGE SCALE GENOMIC DNA]</scope>
    <source>
        <strain evidence="2">cv. Yunnan</strain>
    </source>
</reference>
<evidence type="ECO:0000313" key="1">
    <source>
        <dbReference type="EMBL" id="KAI3694457.1"/>
    </source>
</evidence>
<sequence>MSSRKQEERNEKIVRGLMKLPPNRRCINCNSLGPQYVCTNYWTFVCMTCSGIHREFTHRVKSVSMSKFTSQEVEALQEGGNQRARETFLRDWDPREQRLPDNSNVDKVRDFIKSVYVDKKFFDSKASGKPPRDTLNHRNLEDETRRASSYHSYSQSPPYDYQYEERRYGKQAPALTKKPGSDRGMLRILSTSRLSDHVQEDRFANEVVSARVSDYSVTNGGDLFRSDTQSPPSLSCSSGSGKFDGLDLFSAPNPPQSATSAPFAEPGKFDGLDLFSAPNPPQSATSAPSTEPGKFDGLDLFNAPNPPQSATPAPSTEPGRFDGLDLFNAPIPPQATTFAPSTEPQKSDGLDLFELLATSSASVAPTLCASQEFKAFEPSLDLFTVMPQQQSTETLSDQSTDTITQKNEGWATFDTPWQAQPSQQDIIGSGPSSIMPLHEGAHDIGAPVSVKNNNQSWSSFEESTTPFDPFLAWGLSENFKMKEADLDTRSSAFVGTTPHEIGSLDSSYELPVLDGTRSHGLDIKSCNPFDLPDETDESSNMLFDMSYMQSALPNHNMSSPWFPESAATPFTLGDSQDTSVFMAGQAPSMHIPSIQAQGPVAAIGGNPFG</sequence>
<gene>
    <name evidence="1" type="ORF">L1987_77422</name>
</gene>
<dbReference type="EMBL" id="CM042043">
    <property type="protein sequence ID" value="KAI3694457.1"/>
    <property type="molecule type" value="Genomic_DNA"/>
</dbReference>
<organism evidence="1 2">
    <name type="scientific">Smallanthus sonchifolius</name>
    <dbReference type="NCBI Taxonomy" id="185202"/>
    <lineage>
        <taxon>Eukaryota</taxon>
        <taxon>Viridiplantae</taxon>
        <taxon>Streptophyta</taxon>
        <taxon>Embryophyta</taxon>
        <taxon>Tracheophyta</taxon>
        <taxon>Spermatophyta</taxon>
        <taxon>Magnoliopsida</taxon>
        <taxon>eudicotyledons</taxon>
        <taxon>Gunneridae</taxon>
        <taxon>Pentapetalae</taxon>
        <taxon>asterids</taxon>
        <taxon>campanulids</taxon>
        <taxon>Asterales</taxon>
        <taxon>Asteraceae</taxon>
        <taxon>Asteroideae</taxon>
        <taxon>Heliantheae alliance</taxon>
        <taxon>Millerieae</taxon>
        <taxon>Smallanthus</taxon>
    </lineage>
</organism>
<comment type="caution">
    <text evidence="1">The sequence shown here is derived from an EMBL/GenBank/DDBJ whole genome shotgun (WGS) entry which is preliminary data.</text>
</comment>